<evidence type="ECO:0000313" key="1">
    <source>
        <dbReference type="EMBL" id="NWH06726.1"/>
    </source>
</evidence>
<keyword evidence="2" id="KW-1185">Reference proteome</keyword>
<sequence>MKAFASLRLSKPLTFALAYETMNESSEDKILIFFRSLGFPGIRKGEKNDEVCRYLEENGYKFTPDLVAGPHNIREAGIPMVRTNLGANSTVVYQFLVLRRIFYQDRVQI</sequence>
<reference evidence="1 2" key="1">
    <citation type="submission" date="2020-06" db="EMBL/GenBank/DDBJ databases">
        <title>High-quality draft genome of sulfate reducer Desulfobacter latus type strain AcrS2 isolated from marine sediment.</title>
        <authorList>
            <person name="Hoppe M."/>
            <person name="Larsen C.K."/>
            <person name="Marshall I.P.G."/>
            <person name="Schramm A."/>
            <person name="Marietou A.G."/>
        </authorList>
    </citation>
    <scope>NUCLEOTIDE SEQUENCE [LARGE SCALE GENOMIC DNA]</scope>
    <source>
        <strain evidence="1 2">AcRS2</strain>
    </source>
</reference>
<comment type="caution">
    <text evidence="1">The sequence shown here is derived from an EMBL/GenBank/DDBJ whole genome shotgun (WGS) entry which is preliminary data.</text>
</comment>
<proteinExistence type="predicted"/>
<organism evidence="1 2">
    <name type="scientific">Desulfobacter latus</name>
    <dbReference type="NCBI Taxonomy" id="2292"/>
    <lineage>
        <taxon>Bacteria</taxon>
        <taxon>Pseudomonadati</taxon>
        <taxon>Thermodesulfobacteriota</taxon>
        <taxon>Desulfobacteria</taxon>
        <taxon>Desulfobacterales</taxon>
        <taxon>Desulfobacteraceae</taxon>
        <taxon>Desulfobacter</taxon>
    </lineage>
</organism>
<name>A0A850TGQ7_9BACT</name>
<protein>
    <submittedName>
        <fullName evidence="1">Uncharacterized protein</fullName>
    </submittedName>
</protein>
<dbReference type="EMBL" id="JACADJ010000102">
    <property type="protein sequence ID" value="NWH06726.1"/>
    <property type="molecule type" value="Genomic_DNA"/>
</dbReference>
<evidence type="ECO:0000313" key="2">
    <source>
        <dbReference type="Proteomes" id="UP000553343"/>
    </source>
</evidence>
<dbReference type="AlphaFoldDB" id="A0A850TGQ7"/>
<dbReference type="Proteomes" id="UP000553343">
    <property type="component" value="Unassembled WGS sequence"/>
</dbReference>
<accession>A0A850TGQ7</accession>
<gene>
    <name evidence="1" type="ORF">HXW94_17365</name>
</gene>
<dbReference type="RefSeq" id="WP_218576791.1">
    <property type="nucleotide sequence ID" value="NZ_JACADJ010000102.1"/>
</dbReference>